<accession>D8T0S9</accession>
<dbReference type="KEGG" id="smo:SELMODRAFT_427813"/>
<organism evidence="2">
    <name type="scientific">Selaginella moellendorffii</name>
    <name type="common">Spikemoss</name>
    <dbReference type="NCBI Taxonomy" id="88036"/>
    <lineage>
        <taxon>Eukaryota</taxon>
        <taxon>Viridiplantae</taxon>
        <taxon>Streptophyta</taxon>
        <taxon>Embryophyta</taxon>
        <taxon>Tracheophyta</taxon>
        <taxon>Lycopodiopsida</taxon>
        <taxon>Selaginellales</taxon>
        <taxon>Selaginellaceae</taxon>
        <taxon>Selaginella</taxon>
    </lineage>
</organism>
<dbReference type="Proteomes" id="UP000001514">
    <property type="component" value="Unassembled WGS sequence"/>
</dbReference>
<dbReference type="Gramene" id="EFJ09758">
    <property type="protein sequence ID" value="EFJ09758"/>
    <property type="gene ID" value="SELMODRAFT_427813"/>
</dbReference>
<proteinExistence type="predicted"/>
<evidence type="ECO:0000313" key="2">
    <source>
        <dbReference type="Proteomes" id="UP000001514"/>
    </source>
</evidence>
<dbReference type="HOGENOM" id="CLU_2065559_0_0_1"/>
<dbReference type="AlphaFoldDB" id="D8T0S9"/>
<sequence>MAEEVLAMDVEAVSYDFAHYMLHLDAQDIELQVGSGGCTFVLDFSEVKEFTSPASAAKEMVRNQKFLPTGALGEEEVGYKLWTKFSRGYEALARAAGVLDKAQKFLAVLCDETRRLRLA</sequence>
<name>D8T0S9_SELML</name>
<dbReference type="EMBL" id="GL377659">
    <property type="protein sequence ID" value="EFJ09758.1"/>
    <property type="molecule type" value="Genomic_DNA"/>
</dbReference>
<reference evidence="1 2" key="1">
    <citation type="journal article" date="2011" name="Science">
        <title>The Selaginella genome identifies genetic changes associated with the evolution of vascular plants.</title>
        <authorList>
            <person name="Banks J.A."/>
            <person name="Nishiyama T."/>
            <person name="Hasebe M."/>
            <person name="Bowman J.L."/>
            <person name="Gribskov M."/>
            <person name="dePamphilis C."/>
            <person name="Albert V.A."/>
            <person name="Aono N."/>
            <person name="Aoyama T."/>
            <person name="Ambrose B.A."/>
            <person name="Ashton N.W."/>
            <person name="Axtell M.J."/>
            <person name="Barker E."/>
            <person name="Barker M.S."/>
            <person name="Bennetzen J.L."/>
            <person name="Bonawitz N.D."/>
            <person name="Chapple C."/>
            <person name="Cheng C."/>
            <person name="Correa L.G."/>
            <person name="Dacre M."/>
            <person name="DeBarry J."/>
            <person name="Dreyer I."/>
            <person name="Elias M."/>
            <person name="Engstrom E.M."/>
            <person name="Estelle M."/>
            <person name="Feng L."/>
            <person name="Finet C."/>
            <person name="Floyd S.K."/>
            <person name="Frommer W.B."/>
            <person name="Fujita T."/>
            <person name="Gramzow L."/>
            <person name="Gutensohn M."/>
            <person name="Harholt J."/>
            <person name="Hattori M."/>
            <person name="Heyl A."/>
            <person name="Hirai T."/>
            <person name="Hiwatashi Y."/>
            <person name="Ishikawa M."/>
            <person name="Iwata M."/>
            <person name="Karol K.G."/>
            <person name="Koehler B."/>
            <person name="Kolukisaoglu U."/>
            <person name="Kubo M."/>
            <person name="Kurata T."/>
            <person name="Lalonde S."/>
            <person name="Li K."/>
            <person name="Li Y."/>
            <person name="Litt A."/>
            <person name="Lyons E."/>
            <person name="Manning G."/>
            <person name="Maruyama T."/>
            <person name="Michael T.P."/>
            <person name="Mikami K."/>
            <person name="Miyazaki S."/>
            <person name="Morinaga S."/>
            <person name="Murata T."/>
            <person name="Mueller-Roeber B."/>
            <person name="Nelson D.R."/>
            <person name="Obara M."/>
            <person name="Oguri Y."/>
            <person name="Olmstead R.G."/>
            <person name="Onodera N."/>
            <person name="Petersen B.L."/>
            <person name="Pils B."/>
            <person name="Prigge M."/>
            <person name="Rensing S.A."/>
            <person name="Riano-Pachon D.M."/>
            <person name="Roberts A.W."/>
            <person name="Sato Y."/>
            <person name="Scheller H.V."/>
            <person name="Schulz B."/>
            <person name="Schulz C."/>
            <person name="Shakirov E.V."/>
            <person name="Shibagaki N."/>
            <person name="Shinohara N."/>
            <person name="Shippen D.E."/>
            <person name="Soerensen I."/>
            <person name="Sotooka R."/>
            <person name="Sugimoto N."/>
            <person name="Sugita M."/>
            <person name="Sumikawa N."/>
            <person name="Tanurdzic M."/>
            <person name="Theissen G."/>
            <person name="Ulvskov P."/>
            <person name="Wakazuki S."/>
            <person name="Weng J.K."/>
            <person name="Willats W.W."/>
            <person name="Wipf D."/>
            <person name="Wolf P.G."/>
            <person name="Yang L."/>
            <person name="Zimmer A.D."/>
            <person name="Zhu Q."/>
            <person name="Mitros T."/>
            <person name="Hellsten U."/>
            <person name="Loque D."/>
            <person name="Otillar R."/>
            <person name="Salamov A."/>
            <person name="Schmutz J."/>
            <person name="Shapiro H."/>
            <person name="Lindquist E."/>
            <person name="Lucas S."/>
            <person name="Rokhsar D."/>
            <person name="Grigoriev I.V."/>
        </authorList>
    </citation>
    <scope>NUCLEOTIDE SEQUENCE [LARGE SCALE GENOMIC DNA]</scope>
</reference>
<protein>
    <submittedName>
        <fullName evidence="1">Uncharacterized protein</fullName>
    </submittedName>
</protein>
<dbReference type="InParanoid" id="D8T0S9"/>
<gene>
    <name evidence="1" type="ORF">SELMODRAFT_427813</name>
</gene>
<evidence type="ECO:0000313" key="1">
    <source>
        <dbReference type="EMBL" id="EFJ09758.1"/>
    </source>
</evidence>
<keyword evidence="2" id="KW-1185">Reference proteome</keyword>